<evidence type="ECO:0000256" key="4">
    <source>
        <dbReference type="ARBA" id="ARBA00023008"/>
    </source>
</evidence>
<dbReference type="InterPro" id="IPR011707">
    <property type="entry name" value="Cu-oxidase-like_N"/>
</dbReference>
<protein>
    <recommendedName>
        <fullName evidence="10">Laccase</fullName>
    </recommendedName>
</protein>
<keyword evidence="2" id="KW-0479">Metal-binding</keyword>
<dbReference type="InterPro" id="IPR008972">
    <property type="entry name" value="Cupredoxin"/>
</dbReference>
<name>A0ABR3RS53_9PLEO</name>
<dbReference type="Pfam" id="PF07731">
    <property type="entry name" value="Cu-oxidase_2"/>
    <property type="match status" value="1"/>
</dbReference>
<evidence type="ECO:0008006" key="10">
    <source>
        <dbReference type="Google" id="ProtNLM"/>
    </source>
</evidence>
<comment type="caution">
    <text evidence="8">The sequence shown here is derived from an EMBL/GenBank/DDBJ whole genome shotgun (WGS) entry which is preliminary data.</text>
</comment>
<dbReference type="EMBL" id="JAKIXB020000006">
    <property type="protein sequence ID" value="KAL1607266.1"/>
    <property type="molecule type" value="Genomic_DNA"/>
</dbReference>
<dbReference type="CDD" id="cd13901">
    <property type="entry name" value="CuRO_3_MaLCC_like"/>
    <property type="match status" value="1"/>
</dbReference>
<evidence type="ECO:0000256" key="1">
    <source>
        <dbReference type="ARBA" id="ARBA00010609"/>
    </source>
</evidence>
<evidence type="ECO:0000313" key="9">
    <source>
        <dbReference type="Proteomes" id="UP001521222"/>
    </source>
</evidence>
<dbReference type="Proteomes" id="UP001521222">
    <property type="component" value="Unassembled WGS sequence"/>
</dbReference>
<dbReference type="InterPro" id="IPR001117">
    <property type="entry name" value="Cu-oxidase_2nd"/>
</dbReference>
<dbReference type="InterPro" id="IPR002355">
    <property type="entry name" value="Cu_oxidase_Cu_BS"/>
</dbReference>
<evidence type="ECO:0000256" key="3">
    <source>
        <dbReference type="ARBA" id="ARBA00023002"/>
    </source>
</evidence>
<organism evidence="8 9">
    <name type="scientific">Nothophoma quercina</name>
    <dbReference type="NCBI Taxonomy" id="749835"/>
    <lineage>
        <taxon>Eukaryota</taxon>
        <taxon>Fungi</taxon>
        <taxon>Dikarya</taxon>
        <taxon>Ascomycota</taxon>
        <taxon>Pezizomycotina</taxon>
        <taxon>Dothideomycetes</taxon>
        <taxon>Pleosporomycetidae</taxon>
        <taxon>Pleosporales</taxon>
        <taxon>Pleosporineae</taxon>
        <taxon>Didymellaceae</taxon>
        <taxon>Nothophoma</taxon>
    </lineage>
</organism>
<dbReference type="PANTHER" id="PTHR11709">
    <property type="entry name" value="MULTI-COPPER OXIDASE"/>
    <property type="match status" value="1"/>
</dbReference>
<evidence type="ECO:0000256" key="2">
    <source>
        <dbReference type="ARBA" id="ARBA00022723"/>
    </source>
</evidence>
<dbReference type="Pfam" id="PF00394">
    <property type="entry name" value="Cu-oxidase"/>
    <property type="match status" value="1"/>
</dbReference>
<dbReference type="Gene3D" id="2.60.40.420">
    <property type="entry name" value="Cupredoxins - blue copper proteins"/>
    <property type="match status" value="3"/>
</dbReference>
<feature type="domain" description="Plastocyanin-like" evidence="6">
    <location>
        <begin position="288"/>
        <end position="410"/>
    </location>
</feature>
<dbReference type="PROSITE" id="PS00080">
    <property type="entry name" value="MULTICOPPER_OXIDASE2"/>
    <property type="match status" value="1"/>
</dbReference>
<dbReference type="PROSITE" id="PS00079">
    <property type="entry name" value="MULTICOPPER_OXIDASE1"/>
    <property type="match status" value="1"/>
</dbReference>
<gene>
    <name evidence="8" type="ORF">SLS59_002229</name>
</gene>
<proteinExistence type="inferred from homology"/>
<dbReference type="InterPro" id="IPR045087">
    <property type="entry name" value="Cu-oxidase_fam"/>
</dbReference>
<comment type="similarity">
    <text evidence="1">Belongs to the multicopper oxidase family.</text>
</comment>
<reference evidence="8 9" key="1">
    <citation type="submission" date="2024-02" db="EMBL/GenBank/DDBJ databases">
        <title>De novo assembly and annotation of 12 fungi associated with fruit tree decline syndrome in Ontario, Canada.</title>
        <authorList>
            <person name="Sulman M."/>
            <person name="Ellouze W."/>
            <person name="Ilyukhin E."/>
        </authorList>
    </citation>
    <scope>NUCLEOTIDE SEQUENCE [LARGE SCALE GENOMIC DNA]</scope>
    <source>
        <strain evidence="8 9">M97-236</strain>
    </source>
</reference>
<sequence length="446" mass="49456">MHWHGLRQNYTVQQDGVPSIIQCPDAPGTTHTYTWRATQYGTSWYHSHYALQAWTGVFGPIVIHGPATANYDVDLGPIMVTDWSHKTVDALWSHAQTRGPPTLDTALINGKGTFNGTGERFELAFQSGKKHRMRFINSAIDTSFKLSLDDHNMTVIAMDFVPVVPFSIDVLDITMGQRYDVIIEADQTATDYWFRAIPQASCSENDNTNDIRAIVRYSNSSTADPTTTAWNQGDACVDVAYSSLVPHVSHAVVDPALQNTTLAVNVGKDTSKLFKWSIGMDSMKVIWNNPSLLQIAEGNATWETAENAYLLPDANQWVYWVIDTALPIPHPIHLHGHDFYILAQEAGATYNASTVSLNLSNPPRRDVATLPASGYLVIAFYTDNPGTWLMHCHIGWHVAEGLAVQFVERQSEIAALINATEIESTCATWKEFNTNTLDIDQDDSGV</sequence>
<dbReference type="CDD" id="cd13880">
    <property type="entry name" value="CuRO_2_MaLCC_like"/>
    <property type="match status" value="1"/>
</dbReference>
<accession>A0ABR3RS53</accession>
<evidence type="ECO:0000313" key="8">
    <source>
        <dbReference type="EMBL" id="KAL1607266.1"/>
    </source>
</evidence>
<feature type="domain" description="Plastocyanin-like" evidence="7">
    <location>
        <begin position="1"/>
        <end position="66"/>
    </location>
</feature>
<dbReference type="InterPro" id="IPR033138">
    <property type="entry name" value="Cu_oxidase_CS"/>
</dbReference>
<keyword evidence="3" id="KW-0560">Oxidoreductase</keyword>
<dbReference type="InterPro" id="IPR011706">
    <property type="entry name" value="Cu-oxidase_C"/>
</dbReference>
<feature type="domain" description="Plastocyanin-like" evidence="5">
    <location>
        <begin position="77"/>
        <end position="219"/>
    </location>
</feature>
<evidence type="ECO:0000259" key="5">
    <source>
        <dbReference type="Pfam" id="PF00394"/>
    </source>
</evidence>
<keyword evidence="4" id="KW-0186">Copper</keyword>
<evidence type="ECO:0000259" key="7">
    <source>
        <dbReference type="Pfam" id="PF07732"/>
    </source>
</evidence>
<keyword evidence="9" id="KW-1185">Reference proteome</keyword>
<dbReference type="Pfam" id="PF07732">
    <property type="entry name" value="Cu-oxidase_3"/>
    <property type="match status" value="1"/>
</dbReference>
<dbReference type="SUPFAM" id="SSF49503">
    <property type="entry name" value="Cupredoxins"/>
    <property type="match status" value="3"/>
</dbReference>
<dbReference type="PANTHER" id="PTHR11709:SF502">
    <property type="entry name" value="MULTICOPPER OXIDASE"/>
    <property type="match status" value="1"/>
</dbReference>
<evidence type="ECO:0000259" key="6">
    <source>
        <dbReference type="Pfam" id="PF07731"/>
    </source>
</evidence>